<dbReference type="InterPro" id="IPR045621">
    <property type="entry name" value="BPD_transp_1_N"/>
</dbReference>
<gene>
    <name evidence="9" type="ORF">CLV40_12643</name>
</gene>
<comment type="caution">
    <text evidence="9">The sequence shown here is derived from an EMBL/GenBank/DDBJ whole genome shotgun (WGS) entry which is preliminary data.</text>
</comment>
<proteinExistence type="inferred from homology"/>
<dbReference type="OrthoDB" id="9778910at2"/>
<dbReference type="Pfam" id="PF00528">
    <property type="entry name" value="BPD_transp_1"/>
    <property type="match status" value="1"/>
</dbReference>
<feature type="transmembrane region" description="Helical" evidence="7">
    <location>
        <begin position="101"/>
        <end position="122"/>
    </location>
</feature>
<dbReference type="PROSITE" id="PS50928">
    <property type="entry name" value="ABC_TM1"/>
    <property type="match status" value="1"/>
</dbReference>
<keyword evidence="5 7" id="KW-1133">Transmembrane helix</keyword>
<feature type="transmembrane region" description="Helical" evidence="7">
    <location>
        <begin position="280"/>
        <end position="299"/>
    </location>
</feature>
<feature type="transmembrane region" description="Helical" evidence="7">
    <location>
        <begin position="176"/>
        <end position="196"/>
    </location>
</feature>
<keyword evidence="4 7" id="KW-0812">Transmembrane</keyword>
<comment type="similarity">
    <text evidence="7">Belongs to the binding-protein-dependent transport system permease family.</text>
</comment>
<keyword evidence="2 7" id="KW-0813">Transport</keyword>
<evidence type="ECO:0000256" key="5">
    <source>
        <dbReference type="ARBA" id="ARBA00022989"/>
    </source>
</evidence>
<dbReference type="Proteomes" id="UP000239203">
    <property type="component" value="Unassembled WGS sequence"/>
</dbReference>
<dbReference type="SUPFAM" id="SSF161098">
    <property type="entry name" value="MetI-like"/>
    <property type="match status" value="1"/>
</dbReference>
<comment type="subcellular location">
    <subcellularLocation>
        <location evidence="1 7">Cell membrane</location>
        <topology evidence="1 7">Multi-pass membrane protein</topology>
    </subcellularLocation>
</comment>
<sequence>MARLVGGRVLWSLPLLLALSALTFVLAWLTPGDAARTILGTNTDPVAYAEVRARLGLDRPLVEQYWHWLTGVVRGDLGGSVFTGEPVSAIVGDRLPVTLSLLGLSALVIAAVGTGIGLVGALRGGLAGRLLDGVAVVGMSVPAPWLGLVLIVVFAVDLALFPVTGYVAFADAPADWALSLVLPVVCLSVGGIAVVAKQVRGALADVLGRGYIRALRANGMPTRSVVFRHATRNAALPVVNVFGVVLIGLLGGSIVVEQLFALPGLGQLTVTATAQHDLPVLEGVVLCFTILVVVVNLVTDVISGKLTPRAVTP</sequence>
<dbReference type="Pfam" id="PF19300">
    <property type="entry name" value="BPD_transp_1_N"/>
    <property type="match status" value="1"/>
</dbReference>
<dbReference type="PANTHER" id="PTHR43163:SF6">
    <property type="entry name" value="DIPEPTIDE TRANSPORT SYSTEM PERMEASE PROTEIN DPPB-RELATED"/>
    <property type="match status" value="1"/>
</dbReference>
<dbReference type="AlphaFoldDB" id="A0A2S6GEU7"/>
<dbReference type="GO" id="GO:0005886">
    <property type="term" value="C:plasma membrane"/>
    <property type="evidence" value="ECO:0007669"/>
    <property type="project" value="UniProtKB-SubCell"/>
</dbReference>
<evidence type="ECO:0000256" key="6">
    <source>
        <dbReference type="ARBA" id="ARBA00023136"/>
    </source>
</evidence>
<evidence type="ECO:0000256" key="1">
    <source>
        <dbReference type="ARBA" id="ARBA00004651"/>
    </source>
</evidence>
<dbReference type="EMBL" id="PTIX01000026">
    <property type="protein sequence ID" value="PPK63636.1"/>
    <property type="molecule type" value="Genomic_DNA"/>
</dbReference>
<dbReference type="InterPro" id="IPR000515">
    <property type="entry name" value="MetI-like"/>
</dbReference>
<keyword evidence="3" id="KW-1003">Cell membrane</keyword>
<reference evidence="9 10" key="1">
    <citation type="submission" date="2018-02" db="EMBL/GenBank/DDBJ databases">
        <title>Genomic Encyclopedia of Archaeal and Bacterial Type Strains, Phase II (KMG-II): from individual species to whole genera.</title>
        <authorList>
            <person name="Goeker M."/>
        </authorList>
    </citation>
    <scope>NUCLEOTIDE SEQUENCE [LARGE SCALE GENOMIC DNA]</scope>
    <source>
        <strain evidence="9 10">YU 961-1</strain>
    </source>
</reference>
<dbReference type="PANTHER" id="PTHR43163">
    <property type="entry name" value="DIPEPTIDE TRANSPORT SYSTEM PERMEASE PROTEIN DPPB-RELATED"/>
    <property type="match status" value="1"/>
</dbReference>
<feature type="transmembrane region" description="Helical" evidence="7">
    <location>
        <begin position="238"/>
        <end position="260"/>
    </location>
</feature>
<evidence type="ECO:0000313" key="9">
    <source>
        <dbReference type="EMBL" id="PPK63636.1"/>
    </source>
</evidence>
<evidence type="ECO:0000256" key="7">
    <source>
        <dbReference type="RuleBase" id="RU363032"/>
    </source>
</evidence>
<protein>
    <submittedName>
        <fullName evidence="9">Peptide/nickel transport system permease protein</fullName>
    </submittedName>
</protein>
<evidence type="ECO:0000313" key="10">
    <source>
        <dbReference type="Proteomes" id="UP000239203"/>
    </source>
</evidence>
<dbReference type="CDD" id="cd06261">
    <property type="entry name" value="TM_PBP2"/>
    <property type="match status" value="1"/>
</dbReference>
<feature type="domain" description="ABC transmembrane type-1" evidence="8">
    <location>
        <begin position="95"/>
        <end position="303"/>
    </location>
</feature>
<keyword evidence="10" id="KW-1185">Reference proteome</keyword>
<dbReference type="RefSeq" id="WP_104482591.1">
    <property type="nucleotide sequence ID" value="NZ_CP154825.1"/>
</dbReference>
<dbReference type="GO" id="GO:0055085">
    <property type="term" value="P:transmembrane transport"/>
    <property type="evidence" value="ECO:0007669"/>
    <property type="project" value="InterPro"/>
</dbReference>
<evidence type="ECO:0000256" key="3">
    <source>
        <dbReference type="ARBA" id="ARBA00022475"/>
    </source>
</evidence>
<organism evidence="9 10">
    <name type="scientific">Actinokineospora auranticolor</name>
    <dbReference type="NCBI Taxonomy" id="155976"/>
    <lineage>
        <taxon>Bacteria</taxon>
        <taxon>Bacillati</taxon>
        <taxon>Actinomycetota</taxon>
        <taxon>Actinomycetes</taxon>
        <taxon>Pseudonocardiales</taxon>
        <taxon>Pseudonocardiaceae</taxon>
        <taxon>Actinokineospora</taxon>
    </lineage>
</organism>
<name>A0A2S6GEU7_9PSEU</name>
<evidence type="ECO:0000259" key="8">
    <source>
        <dbReference type="PROSITE" id="PS50928"/>
    </source>
</evidence>
<evidence type="ECO:0000256" key="4">
    <source>
        <dbReference type="ARBA" id="ARBA00022692"/>
    </source>
</evidence>
<accession>A0A2S6GEU7</accession>
<dbReference type="InterPro" id="IPR035906">
    <property type="entry name" value="MetI-like_sf"/>
</dbReference>
<feature type="transmembrane region" description="Helical" evidence="7">
    <location>
        <begin position="134"/>
        <end position="156"/>
    </location>
</feature>
<dbReference type="Gene3D" id="1.10.3720.10">
    <property type="entry name" value="MetI-like"/>
    <property type="match status" value="1"/>
</dbReference>
<keyword evidence="6 7" id="KW-0472">Membrane</keyword>
<evidence type="ECO:0000256" key="2">
    <source>
        <dbReference type="ARBA" id="ARBA00022448"/>
    </source>
</evidence>